<dbReference type="AlphaFoldDB" id="A0A1F8EZT8"/>
<reference evidence="5 6" key="1">
    <citation type="journal article" date="2016" name="Nat. Commun.">
        <title>Thousands of microbial genomes shed light on interconnected biogeochemical processes in an aquifer system.</title>
        <authorList>
            <person name="Anantharaman K."/>
            <person name="Brown C.T."/>
            <person name="Hug L.A."/>
            <person name="Sharon I."/>
            <person name="Castelle C.J."/>
            <person name="Probst A.J."/>
            <person name="Thomas B.C."/>
            <person name="Singh A."/>
            <person name="Wilkins M.J."/>
            <person name="Karaoz U."/>
            <person name="Brodie E.L."/>
            <person name="Williams K.H."/>
            <person name="Hubbard S.S."/>
            <person name="Banfield J.F."/>
        </authorList>
    </citation>
    <scope>NUCLEOTIDE SEQUENCE [LARGE SCALE GENOMIC DNA]</scope>
</reference>
<comment type="caution">
    <text evidence="5">The sequence shown here is derived from an EMBL/GenBank/DDBJ whole genome shotgun (WGS) entry which is preliminary data.</text>
</comment>
<dbReference type="SUPFAM" id="SSF51064">
    <property type="entry name" value="Head domain of nucleotide exchange factor GrpE"/>
    <property type="match status" value="1"/>
</dbReference>
<dbReference type="Pfam" id="PF01025">
    <property type="entry name" value="GrpE"/>
    <property type="match status" value="1"/>
</dbReference>
<evidence type="ECO:0000256" key="2">
    <source>
        <dbReference type="ARBA" id="ARBA00023186"/>
    </source>
</evidence>
<dbReference type="GO" id="GO:0051082">
    <property type="term" value="F:unfolded protein binding"/>
    <property type="evidence" value="ECO:0007669"/>
    <property type="project" value="TreeGrafter"/>
</dbReference>
<dbReference type="Gene3D" id="2.30.22.10">
    <property type="entry name" value="Head domain of nucleotide exchange factor GrpE"/>
    <property type="match status" value="1"/>
</dbReference>
<dbReference type="PANTHER" id="PTHR21237:SF23">
    <property type="entry name" value="GRPE PROTEIN HOMOLOG, MITOCHONDRIAL"/>
    <property type="match status" value="1"/>
</dbReference>
<evidence type="ECO:0000313" key="6">
    <source>
        <dbReference type="Proteomes" id="UP000178023"/>
    </source>
</evidence>
<dbReference type="GO" id="GO:0006457">
    <property type="term" value="P:protein folding"/>
    <property type="evidence" value="ECO:0007669"/>
    <property type="project" value="InterPro"/>
</dbReference>
<evidence type="ECO:0000256" key="3">
    <source>
        <dbReference type="HAMAP-Rule" id="MF_01151"/>
    </source>
</evidence>
<dbReference type="GO" id="GO:0051087">
    <property type="term" value="F:protein-folding chaperone binding"/>
    <property type="evidence" value="ECO:0007669"/>
    <property type="project" value="InterPro"/>
</dbReference>
<comment type="similarity">
    <text evidence="1 3 4">Belongs to the GrpE family.</text>
</comment>
<dbReference type="SUPFAM" id="SSF58014">
    <property type="entry name" value="Coiled-coil domain of nucleotide exchange factor GrpE"/>
    <property type="match status" value="1"/>
</dbReference>
<dbReference type="GO" id="GO:0005737">
    <property type="term" value="C:cytoplasm"/>
    <property type="evidence" value="ECO:0007669"/>
    <property type="project" value="UniProtKB-SubCell"/>
</dbReference>
<keyword evidence="3" id="KW-0346">Stress response</keyword>
<keyword evidence="3" id="KW-0963">Cytoplasm</keyword>
<organism evidence="5 6">
    <name type="scientific">Candidatus Yanofskybacteria bacterium RIFCSPHIGHO2_01_FULL_45_42</name>
    <dbReference type="NCBI Taxonomy" id="1802671"/>
    <lineage>
        <taxon>Bacteria</taxon>
        <taxon>Candidatus Yanofskyibacteriota</taxon>
    </lineage>
</organism>
<dbReference type="EMBL" id="MGJL01000039">
    <property type="protein sequence ID" value="OGN06391.1"/>
    <property type="molecule type" value="Genomic_DNA"/>
</dbReference>
<dbReference type="InterPro" id="IPR013805">
    <property type="entry name" value="GrpE_CC"/>
</dbReference>
<dbReference type="Gene3D" id="3.90.20.20">
    <property type="match status" value="1"/>
</dbReference>
<dbReference type="Proteomes" id="UP000178023">
    <property type="component" value="Unassembled WGS sequence"/>
</dbReference>
<dbReference type="PANTHER" id="PTHR21237">
    <property type="entry name" value="GRPE PROTEIN"/>
    <property type="match status" value="1"/>
</dbReference>
<comment type="function">
    <text evidence="3">Participates actively in the response to hyperosmotic and heat shock by preventing the aggregation of stress-denatured proteins, in association with DnaK and GrpE. It is the nucleotide exchange factor for DnaK and may function as a thermosensor. Unfolded proteins bind initially to DnaJ; upon interaction with the DnaJ-bound protein, DnaK hydrolyzes its bound ATP, resulting in the formation of a stable complex. GrpE releases ADP from DnaK; ATP binding to DnaK triggers the release of the substrate protein, thus completing the reaction cycle. Several rounds of ATP-dependent interactions between DnaJ, DnaK and GrpE are required for fully efficient folding.</text>
</comment>
<name>A0A1F8EZT8_9BACT</name>
<gene>
    <name evidence="3" type="primary">grpE</name>
    <name evidence="5" type="ORF">A2750_04010</name>
</gene>
<evidence type="ECO:0000256" key="4">
    <source>
        <dbReference type="RuleBase" id="RU004478"/>
    </source>
</evidence>
<dbReference type="GO" id="GO:0000774">
    <property type="term" value="F:adenyl-nucleotide exchange factor activity"/>
    <property type="evidence" value="ECO:0007669"/>
    <property type="project" value="InterPro"/>
</dbReference>
<keyword evidence="2 3" id="KW-0143">Chaperone</keyword>
<accession>A0A1F8EZT8</accession>
<protein>
    <recommendedName>
        <fullName evidence="3">Protein GrpE</fullName>
    </recommendedName>
    <alternativeName>
        <fullName evidence="3">HSP-70 cofactor</fullName>
    </alternativeName>
</protein>
<proteinExistence type="inferred from homology"/>
<evidence type="ECO:0000313" key="5">
    <source>
        <dbReference type="EMBL" id="OGN06391.1"/>
    </source>
</evidence>
<comment type="subunit">
    <text evidence="3">Homodimer.</text>
</comment>
<dbReference type="HAMAP" id="MF_01151">
    <property type="entry name" value="GrpE"/>
    <property type="match status" value="1"/>
</dbReference>
<dbReference type="InterPro" id="IPR009012">
    <property type="entry name" value="GrpE_head"/>
</dbReference>
<sequence>MENEQTTKTETVKSELEICQSRAEEYLNNWKRSRADFINYKKEEGGRLEDVARFSKETLALGLIDAVDDLELAINQAPDKAREEKEWFAGLTATLEIFQKFLQKNGVEKIKTVGGQFNPLLHEAVDAEPDPPASESYGEAKREEVIKEYRAGYVMNGKVIRPARVKISN</sequence>
<dbReference type="CDD" id="cd00446">
    <property type="entry name" value="GrpE"/>
    <property type="match status" value="1"/>
</dbReference>
<evidence type="ECO:0000256" key="1">
    <source>
        <dbReference type="ARBA" id="ARBA00009054"/>
    </source>
</evidence>
<dbReference type="PRINTS" id="PR00773">
    <property type="entry name" value="GRPEPROTEIN"/>
</dbReference>
<dbReference type="GO" id="GO:0042803">
    <property type="term" value="F:protein homodimerization activity"/>
    <property type="evidence" value="ECO:0007669"/>
    <property type="project" value="InterPro"/>
</dbReference>
<comment type="subcellular location">
    <subcellularLocation>
        <location evidence="3">Cytoplasm</location>
    </subcellularLocation>
</comment>
<dbReference type="InterPro" id="IPR000740">
    <property type="entry name" value="GrpE"/>
</dbReference>